<evidence type="ECO:0000256" key="2">
    <source>
        <dbReference type="ARBA" id="ARBA00022801"/>
    </source>
</evidence>
<keyword evidence="2" id="KW-0378">Hydrolase</keyword>
<dbReference type="Pfam" id="PF07883">
    <property type="entry name" value="Cupin_2"/>
    <property type="match status" value="1"/>
</dbReference>
<dbReference type="Proteomes" id="UP000092503">
    <property type="component" value="Unassembled WGS sequence"/>
</dbReference>
<protein>
    <submittedName>
        <fullName evidence="5">Rhamnogalacturonan acetylesterase</fullName>
    </submittedName>
</protein>
<dbReference type="SUPFAM" id="SSF51182">
    <property type="entry name" value="RmlC-like cupins"/>
    <property type="match status" value="1"/>
</dbReference>
<dbReference type="PANTHER" id="PTHR43695:SF1">
    <property type="entry name" value="RHAMNOGALACTURONAN ACETYLESTERASE"/>
    <property type="match status" value="1"/>
</dbReference>
<dbReference type="InterPro" id="IPR036514">
    <property type="entry name" value="SGNH_hydro_sf"/>
</dbReference>
<dbReference type="Pfam" id="PF13472">
    <property type="entry name" value="Lipase_GDSL_2"/>
    <property type="match status" value="1"/>
</dbReference>
<evidence type="ECO:0000313" key="5">
    <source>
        <dbReference type="EMBL" id="SBV52145.1"/>
    </source>
</evidence>
<dbReference type="CDD" id="cd01821">
    <property type="entry name" value="Rhamnogalacturan_acetylesterase_like"/>
    <property type="match status" value="1"/>
</dbReference>
<feature type="domain" description="Cupin type-2" evidence="3">
    <location>
        <begin position="355"/>
        <end position="419"/>
    </location>
</feature>
<evidence type="ECO:0000256" key="1">
    <source>
        <dbReference type="ARBA" id="ARBA00008668"/>
    </source>
</evidence>
<dbReference type="GO" id="GO:0016788">
    <property type="term" value="F:hydrolase activity, acting on ester bonds"/>
    <property type="evidence" value="ECO:0007669"/>
    <property type="project" value="UniProtKB-ARBA"/>
</dbReference>
<evidence type="ECO:0000313" key="6">
    <source>
        <dbReference type="Proteomes" id="UP000092503"/>
    </source>
</evidence>
<dbReference type="Gene3D" id="3.40.50.1110">
    <property type="entry name" value="SGNH hydrolase"/>
    <property type="match status" value="1"/>
</dbReference>
<accession>A0A1C3NP18</accession>
<dbReference type="InterPro" id="IPR013096">
    <property type="entry name" value="Cupin_2"/>
</dbReference>
<evidence type="ECO:0000259" key="4">
    <source>
        <dbReference type="Pfam" id="PF13472"/>
    </source>
</evidence>
<dbReference type="InterPro" id="IPR037459">
    <property type="entry name" value="RhgT-like"/>
</dbReference>
<dbReference type="AlphaFoldDB" id="A0A1C3NP18"/>
<gene>
    <name evidence="5" type="ORF">XBLMG947_2938</name>
</gene>
<dbReference type="SUPFAM" id="SSF52266">
    <property type="entry name" value="SGNH hydrolase"/>
    <property type="match status" value="1"/>
</dbReference>
<organism evidence="5 6">
    <name type="scientific">Xanthomonas bromi</name>
    <dbReference type="NCBI Taxonomy" id="56449"/>
    <lineage>
        <taxon>Bacteria</taxon>
        <taxon>Pseudomonadati</taxon>
        <taxon>Pseudomonadota</taxon>
        <taxon>Gammaproteobacteria</taxon>
        <taxon>Lysobacterales</taxon>
        <taxon>Lysobacteraceae</taxon>
        <taxon>Xanthomonas</taxon>
    </lineage>
</organism>
<feature type="domain" description="SGNH hydrolase-type esterase" evidence="4">
    <location>
        <begin position="81"/>
        <end position="267"/>
    </location>
</feature>
<name>A0A1C3NP18_9XANT</name>
<comment type="similarity">
    <text evidence="1">Belongs to the 'GDSL' lipolytic enzyme family.</text>
</comment>
<proteinExistence type="inferred from homology"/>
<dbReference type="STRING" id="56449.XBLMG947_2938"/>
<dbReference type="PANTHER" id="PTHR43695">
    <property type="entry name" value="PUTATIVE (AFU_ORTHOLOGUE AFUA_2G17250)-RELATED"/>
    <property type="match status" value="1"/>
</dbReference>
<sequence>MRLSRSVSPNISLNTVADRTTPHLRNHRSPAADFRRAVQLASNQPLTDPPGRPHKRRLLIAMLVLCSRLAHAAPHRIFIAGDSTAAEYGAERAPQAGWGQMLQGWFEPAQWKVHNHAKGGRSTRSFIAEGRLDAISNDLQRGDVLLIQFGHNDAKREDPTRYTDPTTDYIQFLRRYLAAARDKGATPILITPAARSLYDFGALLDTHGRYTLAMQQLAAQEHVDLIDLNASSSDWIRALGEQAAKPYFLFVPEKNITDGTHFSRAGATAIACLVVHGWVQLQPALKPQLRRHADCGAAPDTAAQRAAQAHPSLVVHERDLAREQPGPHGGAGPTTAYPFFADAPDLTCVLRKRVLHKGAGIGLHLHDKDEIYDIVSGRGLYALDGKHYAVAAGDALLTRPGSTHALQQIGEDPLVLLLAYTASR</sequence>
<reference evidence="5 6" key="1">
    <citation type="submission" date="2016-06" db="EMBL/GenBank/DDBJ databases">
        <authorList>
            <person name="Kjaerup R.B."/>
            <person name="Dalgaard T.S."/>
            <person name="Juul-Madsen H.R."/>
        </authorList>
    </citation>
    <scope>NUCLEOTIDE SEQUENCE [LARGE SCALE GENOMIC DNA]</scope>
    <source>
        <strain evidence="5">LMG947</strain>
    </source>
</reference>
<dbReference type="InterPro" id="IPR011051">
    <property type="entry name" value="RmlC_Cupin_sf"/>
</dbReference>
<evidence type="ECO:0000259" key="3">
    <source>
        <dbReference type="Pfam" id="PF07883"/>
    </source>
</evidence>
<dbReference type="Gene3D" id="2.60.120.10">
    <property type="entry name" value="Jelly Rolls"/>
    <property type="match status" value="1"/>
</dbReference>
<dbReference type="EMBL" id="FLTX01000045">
    <property type="protein sequence ID" value="SBV52145.1"/>
    <property type="molecule type" value="Genomic_DNA"/>
</dbReference>
<dbReference type="InterPro" id="IPR013830">
    <property type="entry name" value="SGNH_hydro"/>
</dbReference>
<dbReference type="InterPro" id="IPR014710">
    <property type="entry name" value="RmlC-like_jellyroll"/>
</dbReference>